<sequence>MKVTLLGTNDRAGGAARAMFRLHRSLLEIGVDSRILCLNQSSSLSDSSQVFEYRYNLFSTRKFPFLSDLIDRNRTSLSNTLFSYSDISSDLANHPLILDADVINLHWVNYFVSSEDIGKLLLLGKKIVWTLHDEWPFTGGCHYTSGCQGYLSNCFDCLQVTPDLSNLPKFVHLEKQKYFSSRIDLITPSEWLSKKASVSPFFSKSRIRVIANSVESEWFAKFSKSDIREKFGYAEDCFLLGFGADSVSEIRKGLFYLLEALEILLKKENWKKAFDSKKIAVVFFGNYQNKNKELDKIADYLGSFTKDVQVSEIYQMLDLFVIPSLEDNLPNTMLESMASGTPVLGFPIGGLAETIVHNQNGFLTRAISGESLAEQIFDLWSNRSLLNKVGSVTSEYASKKFSMKKQAEEYRDFFLLDSGFRAYDLSEKGKETAVDNEKLKQMEFQLKKTYNNFLKNSPLRKRILNLLFRSLKVNDFFLRRAKRKLSA</sequence>
<name>A0ABY2P4J0_9LEPT</name>
<proteinExistence type="predicted"/>
<keyword evidence="2" id="KW-1185">Reference proteome</keyword>
<dbReference type="Pfam" id="PF13692">
    <property type="entry name" value="Glyco_trans_1_4"/>
    <property type="match status" value="1"/>
</dbReference>
<organism evidence="1 2">
    <name type="scientific">Leptospira mtsangambouensis</name>
    <dbReference type="NCBI Taxonomy" id="2484912"/>
    <lineage>
        <taxon>Bacteria</taxon>
        <taxon>Pseudomonadati</taxon>
        <taxon>Spirochaetota</taxon>
        <taxon>Spirochaetia</taxon>
        <taxon>Leptospirales</taxon>
        <taxon>Leptospiraceae</taxon>
        <taxon>Leptospira</taxon>
    </lineage>
</organism>
<dbReference type="EMBL" id="RQHK01000002">
    <property type="protein sequence ID" value="TGM82258.1"/>
    <property type="molecule type" value="Genomic_DNA"/>
</dbReference>
<comment type="caution">
    <text evidence="1">The sequence shown here is derived from an EMBL/GenBank/DDBJ whole genome shotgun (WGS) entry which is preliminary data.</text>
</comment>
<dbReference type="PANTHER" id="PTHR12526">
    <property type="entry name" value="GLYCOSYLTRANSFERASE"/>
    <property type="match status" value="1"/>
</dbReference>
<reference evidence="2" key="1">
    <citation type="journal article" date="2019" name="PLoS Negl. Trop. Dis.">
        <title>Revisiting the worldwide diversity of Leptospira species in the environment.</title>
        <authorList>
            <person name="Vincent A.T."/>
            <person name="Schiettekatte O."/>
            <person name="Bourhy P."/>
            <person name="Veyrier F.J."/>
            <person name="Picardeau M."/>
        </authorList>
    </citation>
    <scope>NUCLEOTIDE SEQUENCE [LARGE SCALE GENOMIC DNA]</scope>
    <source>
        <strain evidence="2">201601298</strain>
    </source>
</reference>
<dbReference type="PANTHER" id="PTHR12526:SF637">
    <property type="entry name" value="GLYCOSYLTRANSFERASE EPSF-RELATED"/>
    <property type="match status" value="1"/>
</dbReference>
<dbReference type="SUPFAM" id="SSF53756">
    <property type="entry name" value="UDP-Glycosyltransferase/glycogen phosphorylase"/>
    <property type="match status" value="1"/>
</dbReference>
<dbReference type="Gene3D" id="3.40.50.2000">
    <property type="entry name" value="Glycogen Phosphorylase B"/>
    <property type="match status" value="2"/>
</dbReference>
<gene>
    <name evidence="1" type="ORF">EHR01_05610</name>
</gene>
<protein>
    <submittedName>
        <fullName evidence="1">Glycosyltransferase</fullName>
    </submittedName>
</protein>
<dbReference type="Proteomes" id="UP000297940">
    <property type="component" value="Unassembled WGS sequence"/>
</dbReference>
<accession>A0ABY2P4J0</accession>
<evidence type="ECO:0000313" key="1">
    <source>
        <dbReference type="EMBL" id="TGM82258.1"/>
    </source>
</evidence>
<evidence type="ECO:0000313" key="2">
    <source>
        <dbReference type="Proteomes" id="UP000297940"/>
    </source>
</evidence>